<dbReference type="Proteomes" id="UP000009183">
    <property type="component" value="Chromosome 15"/>
</dbReference>
<gene>
    <name evidence="1" type="ordered locus">VIT_15s0021g00840</name>
</gene>
<accession>D7SM41</accession>
<dbReference type="PaxDb" id="29760-VIT_15s0021g00840.t01"/>
<reference evidence="2" key="1">
    <citation type="journal article" date="2007" name="Nature">
        <title>The grapevine genome sequence suggests ancestral hexaploidization in major angiosperm phyla.</title>
        <authorList>
            <consortium name="The French-Italian Public Consortium for Grapevine Genome Characterization."/>
            <person name="Jaillon O."/>
            <person name="Aury J.-M."/>
            <person name="Noel B."/>
            <person name="Policriti A."/>
            <person name="Clepet C."/>
            <person name="Casagrande A."/>
            <person name="Choisne N."/>
            <person name="Aubourg S."/>
            <person name="Vitulo N."/>
            <person name="Jubin C."/>
            <person name="Vezzi A."/>
            <person name="Legeai F."/>
            <person name="Hugueney P."/>
            <person name="Dasilva C."/>
            <person name="Horner D."/>
            <person name="Mica E."/>
            <person name="Jublot D."/>
            <person name="Poulain J."/>
            <person name="Bruyere C."/>
            <person name="Billault A."/>
            <person name="Segurens B."/>
            <person name="Gouyvenoux M."/>
            <person name="Ugarte E."/>
            <person name="Cattonaro F."/>
            <person name="Anthouard V."/>
            <person name="Vico V."/>
            <person name="Del Fabbro C."/>
            <person name="Alaux M."/>
            <person name="Di Gaspero G."/>
            <person name="Dumas V."/>
            <person name="Felice N."/>
            <person name="Paillard S."/>
            <person name="Juman I."/>
            <person name="Moroldo M."/>
            <person name="Scalabrin S."/>
            <person name="Canaguier A."/>
            <person name="Le Clainche I."/>
            <person name="Malacrida G."/>
            <person name="Durand E."/>
            <person name="Pesole G."/>
            <person name="Laucou V."/>
            <person name="Chatelet P."/>
            <person name="Merdinoglu D."/>
            <person name="Delledonne M."/>
            <person name="Pezzotti M."/>
            <person name="Lecharny A."/>
            <person name="Scarpelli C."/>
            <person name="Artiguenave F."/>
            <person name="Pe M.E."/>
            <person name="Valle G."/>
            <person name="Morgante M."/>
            <person name="Caboche M."/>
            <person name="Adam-Blondon A.-F."/>
            <person name="Weissenbach J."/>
            <person name="Quetier F."/>
            <person name="Wincker P."/>
        </authorList>
    </citation>
    <scope>NUCLEOTIDE SEQUENCE [LARGE SCALE GENOMIC DNA]</scope>
    <source>
        <strain evidence="2">cv. Pinot noir / PN40024</strain>
    </source>
</reference>
<evidence type="ECO:0000313" key="2">
    <source>
        <dbReference type="Proteomes" id="UP000009183"/>
    </source>
</evidence>
<sequence>MPYLRLLIKIQNSIYFNKLLFKMFYKQYLKFVKKKKKNSQFFFFYKKNSTLTNCFSKCSINNTLNLL</sequence>
<keyword evidence="2" id="KW-1185">Reference proteome</keyword>
<dbReference type="STRING" id="29760.D7SM41"/>
<dbReference type="AlphaFoldDB" id="D7SM41"/>
<evidence type="ECO:0000313" key="1">
    <source>
        <dbReference type="EMBL" id="CBI16719.3"/>
    </source>
</evidence>
<dbReference type="InParanoid" id="D7SM41"/>
<dbReference type="EMBL" id="FN594952">
    <property type="protein sequence ID" value="CBI16719.3"/>
    <property type="molecule type" value="Genomic_DNA"/>
</dbReference>
<organism evidence="1 2">
    <name type="scientific">Vitis vinifera</name>
    <name type="common">Grape</name>
    <dbReference type="NCBI Taxonomy" id="29760"/>
    <lineage>
        <taxon>Eukaryota</taxon>
        <taxon>Viridiplantae</taxon>
        <taxon>Streptophyta</taxon>
        <taxon>Embryophyta</taxon>
        <taxon>Tracheophyta</taxon>
        <taxon>Spermatophyta</taxon>
        <taxon>Magnoliopsida</taxon>
        <taxon>eudicotyledons</taxon>
        <taxon>Gunneridae</taxon>
        <taxon>Pentapetalae</taxon>
        <taxon>rosids</taxon>
        <taxon>Vitales</taxon>
        <taxon>Vitaceae</taxon>
        <taxon>Viteae</taxon>
        <taxon>Vitis</taxon>
    </lineage>
</organism>
<name>D7SM41_VITVI</name>
<dbReference type="HOGENOM" id="CLU_2817661_0_0_1"/>
<protein>
    <submittedName>
        <fullName evidence="1">Uncharacterized protein</fullName>
    </submittedName>
</protein>
<proteinExistence type="predicted"/>